<dbReference type="Proteomes" id="UP000321361">
    <property type="component" value="Unassembled WGS sequence"/>
</dbReference>
<evidence type="ECO:0000313" key="2">
    <source>
        <dbReference type="EMBL" id="GEK35865.1"/>
    </source>
</evidence>
<dbReference type="AlphaFoldDB" id="A0A510WDY4"/>
<reference evidence="2 3" key="1">
    <citation type="submission" date="2019-07" db="EMBL/GenBank/DDBJ databases">
        <title>Whole genome shotgun sequence of Enterococcus thailandicus NBRC 101867.</title>
        <authorList>
            <person name="Hosoyama A."/>
            <person name="Uohara A."/>
            <person name="Ohji S."/>
            <person name="Ichikawa N."/>
        </authorList>
    </citation>
    <scope>NUCLEOTIDE SEQUENCE [LARGE SCALE GENOMIC DNA]</scope>
    <source>
        <strain evidence="2 3">NBRC 101867</strain>
    </source>
</reference>
<comment type="caution">
    <text evidence="2">The sequence shown here is derived from an EMBL/GenBank/DDBJ whole genome shotgun (WGS) entry which is preliminary data.</text>
</comment>
<protein>
    <submittedName>
        <fullName evidence="2">Uncharacterized protein</fullName>
    </submittedName>
</protein>
<evidence type="ECO:0000313" key="3">
    <source>
        <dbReference type="Proteomes" id="UP000321361"/>
    </source>
</evidence>
<sequence>MKKRLFGVLAVTLFFVGGATTVYAAQGNWTSSWQWDANSVSGVGTANAQNETGHYNLRVVRAGGAWIGDKSVTLSPNQSASADFWGQPLLDRQGQVLIAPRYYHAPWFNA</sequence>
<dbReference type="EMBL" id="BJUG01000001">
    <property type="protein sequence ID" value="GEK35865.1"/>
    <property type="molecule type" value="Genomic_DNA"/>
</dbReference>
<feature type="chain" id="PRO_5022951057" evidence="1">
    <location>
        <begin position="25"/>
        <end position="110"/>
    </location>
</feature>
<name>A0A510WDY4_ENTTH</name>
<dbReference type="RefSeq" id="WP_071868652.1">
    <property type="nucleotide sequence ID" value="NZ_BJUG01000001.1"/>
</dbReference>
<accession>A0A510WDY4</accession>
<feature type="signal peptide" evidence="1">
    <location>
        <begin position="1"/>
        <end position="24"/>
    </location>
</feature>
<proteinExistence type="predicted"/>
<organism evidence="2 3">
    <name type="scientific">Enterococcus thailandicus</name>
    <dbReference type="NCBI Taxonomy" id="417368"/>
    <lineage>
        <taxon>Bacteria</taxon>
        <taxon>Bacillati</taxon>
        <taxon>Bacillota</taxon>
        <taxon>Bacilli</taxon>
        <taxon>Lactobacillales</taxon>
        <taxon>Enterococcaceae</taxon>
        <taxon>Enterococcus</taxon>
    </lineage>
</organism>
<keyword evidence="1" id="KW-0732">Signal</keyword>
<dbReference type="OrthoDB" id="2339755at2"/>
<gene>
    <name evidence="2" type="ORF">ETH01_01520</name>
</gene>
<evidence type="ECO:0000256" key="1">
    <source>
        <dbReference type="SAM" id="SignalP"/>
    </source>
</evidence>